<dbReference type="Proteomes" id="UP001603857">
    <property type="component" value="Unassembled WGS sequence"/>
</dbReference>
<dbReference type="AlphaFoldDB" id="A0ABD1MDT3"/>
<name>A0ABD1MDT3_9FABA</name>
<gene>
    <name evidence="2" type="ORF">Fmac_015166</name>
</gene>
<comment type="caution">
    <text evidence="2">The sequence shown here is derived from an EMBL/GenBank/DDBJ whole genome shotgun (WGS) entry which is preliminary data.</text>
</comment>
<evidence type="ECO:0000259" key="1">
    <source>
        <dbReference type="Pfam" id="PF14368"/>
    </source>
</evidence>
<reference evidence="2 3" key="1">
    <citation type="submission" date="2024-08" db="EMBL/GenBank/DDBJ databases">
        <title>Insights into the chromosomal genome structure of Flemingia macrophylla.</title>
        <authorList>
            <person name="Ding Y."/>
            <person name="Zhao Y."/>
            <person name="Bi W."/>
            <person name="Wu M."/>
            <person name="Zhao G."/>
            <person name="Gong Y."/>
            <person name="Li W."/>
            <person name="Zhang P."/>
        </authorList>
    </citation>
    <scope>NUCLEOTIDE SEQUENCE [LARGE SCALE GENOMIC DNA]</scope>
    <source>
        <strain evidence="2">DYQJB</strain>
        <tissue evidence="2">Leaf</tissue>
    </source>
</reference>
<dbReference type="InterPro" id="IPR016140">
    <property type="entry name" value="Bifunc_inhib/LTP/seed_store"/>
</dbReference>
<accession>A0ABD1MDT3</accession>
<protein>
    <recommendedName>
        <fullName evidence="1">Bifunctional inhibitor/plant lipid transfer protein/seed storage helical domain-containing protein</fullName>
    </recommendedName>
</protein>
<sequence length="79" mass="9008">MPLLLQKVSLTDIKSKMEFEDNRIEYRGRSNSEKGTAWSPGLECYGNLKQLYSQEPHCLCLLLNGTNLSFFPINKTLAL</sequence>
<feature type="domain" description="Bifunctional inhibitor/plant lipid transfer protein/seed storage helical" evidence="1">
    <location>
        <begin position="35"/>
        <end position="78"/>
    </location>
</feature>
<dbReference type="CDD" id="cd00010">
    <property type="entry name" value="AAI_LTSS"/>
    <property type="match status" value="1"/>
</dbReference>
<dbReference type="Pfam" id="PF14368">
    <property type="entry name" value="LTP_2"/>
    <property type="match status" value="1"/>
</dbReference>
<keyword evidence="3" id="KW-1185">Reference proteome</keyword>
<evidence type="ECO:0000313" key="2">
    <source>
        <dbReference type="EMBL" id="KAL2333953.1"/>
    </source>
</evidence>
<dbReference type="EMBL" id="JBGMDY010000005">
    <property type="protein sequence ID" value="KAL2333953.1"/>
    <property type="molecule type" value="Genomic_DNA"/>
</dbReference>
<organism evidence="2 3">
    <name type="scientific">Flemingia macrophylla</name>
    <dbReference type="NCBI Taxonomy" id="520843"/>
    <lineage>
        <taxon>Eukaryota</taxon>
        <taxon>Viridiplantae</taxon>
        <taxon>Streptophyta</taxon>
        <taxon>Embryophyta</taxon>
        <taxon>Tracheophyta</taxon>
        <taxon>Spermatophyta</taxon>
        <taxon>Magnoliopsida</taxon>
        <taxon>eudicotyledons</taxon>
        <taxon>Gunneridae</taxon>
        <taxon>Pentapetalae</taxon>
        <taxon>rosids</taxon>
        <taxon>fabids</taxon>
        <taxon>Fabales</taxon>
        <taxon>Fabaceae</taxon>
        <taxon>Papilionoideae</taxon>
        <taxon>50 kb inversion clade</taxon>
        <taxon>NPAAA clade</taxon>
        <taxon>indigoferoid/millettioid clade</taxon>
        <taxon>Phaseoleae</taxon>
        <taxon>Flemingia</taxon>
    </lineage>
</organism>
<evidence type="ECO:0000313" key="3">
    <source>
        <dbReference type="Proteomes" id="UP001603857"/>
    </source>
</evidence>
<proteinExistence type="predicted"/>